<dbReference type="STRING" id="1423719.FC66_GL000983"/>
<dbReference type="GeneID" id="83547942"/>
<comment type="caution">
    <text evidence="14">The sequence shown here is derived from an EMBL/GenBank/DDBJ whole genome shotgun (WGS) entry which is preliminary data.</text>
</comment>
<dbReference type="InterPro" id="IPR010617">
    <property type="entry name" value="TMEM175-like"/>
</dbReference>
<evidence type="ECO:0000256" key="1">
    <source>
        <dbReference type="ARBA" id="ARBA00004141"/>
    </source>
</evidence>
<evidence type="ECO:0000256" key="8">
    <source>
        <dbReference type="ARBA" id="ARBA00022989"/>
    </source>
</evidence>
<reference evidence="14 15" key="1">
    <citation type="journal article" date="2015" name="Genome Announc.">
        <title>Expanding the biotechnology potential of lactobacilli through comparative genomics of 213 strains and associated genera.</title>
        <authorList>
            <person name="Sun Z."/>
            <person name="Harris H.M."/>
            <person name="McCann A."/>
            <person name="Guo C."/>
            <person name="Argimon S."/>
            <person name="Zhang W."/>
            <person name="Yang X."/>
            <person name="Jeffery I.B."/>
            <person name="Cooney J.C."/>
            <person name="Kagawa T.F."/>
            <person name="Liu W."/>
            <person name="Song Y."/>
            <person name="Salvetti E."/>
            <person name="Wrobel A."/>
            <person name="Rasinkangas P."/>
            <person name="Parkhill J."/>
            <person name="Rea M.C."/>
            <person name="O'Sullivan O."/>
            <person name="Ritari J."/>
            <person name="Douillard F.P."/>
            <person name="Paul Ross R."/>
            <person name="Yang R."/>
            <person name="Briner A.E."/>
            <person name="Felis G.E."/>
            <person name="de Vos W.M."/>
            <person name="Barrangou R."/>
            <person name="Klaenhammer T.R."/>
            <person name="Caufield P.W."/>
            <person name="Cui Y."/>
            <person name="Zhang H."/>
            <person name="O'Toole P.W."/>
        </authorList>
    </citation>
    <scope>NUCLEOTIDE SEQUENCE [LARGE SCALE GENOMIC DNA]</scope>
    <source>
        <strain evidence="14 15">DSM 15638</strain>
    </source>
</reference>
<evidence type="ECO:0000256" key="12">
    <source>
        <dbReference type="ARBA" id="ARBA00034430"/>
    </source>
</evidence>
<comment type="catalytic activity">
    <reaction evidence="12">
        <text>K(+)(in) = K(+)(out)</text>
        <dbReference type="Rhea" id="RHEA:29463"/>
        <dbReference type="ChEBI" id="CHEBI:29103"/>
    </reaction>
</comment>
<keyword evidence="10 13" id="KW-0472">Membrane</keyword>
<dbReference type="GO" id="GO:0005267">
    <property type="term" value="F:potassium channel activity"/>
    <property type="evidence" value="ECO:0007669"/>
    <property type="project" value="UniProtKB-KW"/>
</dbReference>
<keyword evidence="8 13" id="KW-1133">Transmembrane helix</keyword>
<feature type="transmembrane region" description="Helical" evidence="13">
    <location>
        <begin position="9"/>
        <end position="27"/>
    </location>
</feature>
<dbReference type="GO" id="GO:0015252">
    <property type="term" value="F:proton channel activity"/>
    <property type="evidence" value="ECO:0007669"/>
    <property type="project" value="InterPro"/>
</dbReference>
<comment type="subcellular location">
    <subcellularLocation>
        <location evidence="1">Membrane</location>
        <topology evidence="1">Multi-pass membrane protein</topology>
    </subcellularLocation>
</comment>
<sequence length="199" mass="23394">MNKARIEAFTDAVIAILLTIMVLEFAVPETPKLSELIKIIPYFFSYATSFLFMGVGWFSHHFMFSLTKRVTKKIYWLNNFWIFSMSFIPVSTAWTGRFMFDKVPEYAYFAVCCFWSFTWILLAREIKAVNEEKHPEVSHKIDRMITYVILTSWYYPVLIGFVLVSIYYFPPTAMIAQLIMLSVMAINTRKDGDKVFNEK</sequence>
<dbReference type="Pfam" id="PF06736">
    <property type="entry name" value="TMEM175"/>
    <property type="match status" value="1"/>
</dbReference>
<gene>
    <name evidence="14" type="ORF">FC66_GL000983</name>
</gene>
<evidence type="ECO:0008006" key="16">
    <source>
        <dbReference type="Google" id="ProtNLM"/>
    </source>
</evidence>
<evidence type="ECO:0000256" key="9">
    <source>
        <dbReference type="ARBA" id="ARBA00023065"/>
    </source>
</evidence>
<organism evidence="14 15">
    <name type="scientific">Dellaglioa algida DSM 15638</name>
    <dbReference type="NCBI Taxonomy" id="1423719"/>
    <lineage>
        <taxon>Bacteria</taxon>
        <taxon>Bacillati</taxon>
        <taxon>Bacillota</taxon>
        <taxon>Bacilli</taxon>
        <taxon>Lactobacillales</taxon>
        <taxon>Lactobacillaceae</taxon>
        <taxon>Dellaglioa</taxon>
    </lineage>
</organism>
<keyword evidence="3" id="KW-0813">Transport</keyword>
<comment type="similarity">
    <text evidence="2">Belongs to the TMEM175 family.</text>
</comment>
<evidence type="ECO:0000256" key="3">
    <source>
        <dbReference type="ARBA" id="ARBA00022448"/>
    </source>
</evidence>
<evidence type="ECO:0000256" key="5">
    <source>
        <dbReference type="ARBA" id="ARBA00022692"/>
    </source>
</evidence>
<feature type="transmembrane region" description="Helical" evidence="13">
    <location>
        <begin position="144"/>
        <end position="162"/>
    </location>
</feature>
<keyword evidence="4" id="KW-0633">Potassium transport</keyword>
<dbReference type="RefSeq" id="WP_057974044.1">
    <property type="nucleotide sequence ID" value="NZ_AZDI01000003.1"/>
</dbReference>
<name>A0A0R1HHY3_9LACO</name>
<evidence type="ECO:0000256" key="11">
    <source>
        <dbReference type="ARBA" id="ARBA00023303"/>
    </source>
</evidence>
<proteinExistence type="inferred from homology"/>
<evidence type="ECO:0000313" key="14">
    <source>
        <dbReference type="EMBL" id="KRK46022.1"/>
    </source>
</evidence>
<keyword evidence="6" id="KW-0631">Potassium channel</keyword>
<evidence type="ECO:0000256" key="7">
    <source>
        <dbReference type="ARBA" id="ARBA00022958"/>
    </source>
</evidence>
<keyword evidence="11" id="KW-0407">Ion channel</keyword>
<dbReference type="Proteomes" id="UP000051450">
    <property type="component" value="Unassembled WGS sequence"/>
</dbReference>
<keyword evidence="5 13" id="KW-0812">Transmembrane</keyword>
<evidence type="ECO:0000256" key="13">
    <source>
        <dbReference type="SAM" id="Phobius"/>
    </source>
</evidence>
<dbReference type="AlphaFoldDB" id="A0A0R1HHY3"/>
<feature type="transmembrane region" description="Helical" evidence="13">
    <location>
        <begin position="39"/>
        <end position="59"/>
    </location>
</feature>
<dbReference type="GO" id="GO:0016020">
    <property type="term" value="C:membrane"/>
    <property type="evidence" value="ECO:0007669"/>
    <property type="project" value="UniProtKB-SubCell"/>
</dbReference>
<keyword evidence="15" id="KW-1185">Reference proteome</keyword>
<evidence type="ECO:0000256" key="10">
    <source>
        <dbReference type="ARBA" id="ARBA00023136"/>
    </source>
</evidence>
<accession>A0A0R1HHY3</accession>
<keyword evidence="7" id="KW-0630">Potassium</keyword>
<evidence type="ECO:0000256" key="2">
    <source>
        <dbReference type="ARBA" id="ARBA00006920"/>
    </source>
</evidence>
<protein>
    <recommendedName>
        <fullName evidence="16">Integral membrane protein</fullName>
    </recommendedName>
</protein>
<evidence type="ECO:0000256" key="6">
    <source>
        <dbReference type="ARBA" id="ARBA00022826"/>
    </source>
</evidence>
<feature type="transmembrane region" description="Helical" evidence="13">
    <location>
        <begin position="106"/>
        <end position="123"/>
    </location>
</feature>
<evidence type="ECO:0000313" key="15">
    <source>
        <dbReference type="Proteomes" id="UP000051450"/>
    </source>
</evidence>
<dbReference type="PATRIC" id="fig|1423719.4.peg.1000"/>
<dbReference type="EMBL" id="AZDI01000003">
    <property type="protein sequence ID" value="KRK46022.1"/>
    <property type="molecule type" value="Genomic_DNA"/>
</dbReference>
<evidence type="ECO:0000256" key="4">
    <source>
        <dbReference type="ARBA" id="ARBA00022538"/>
    </source>
</evidence>
<feature type="transmembrane region" description="Helical" evidence="13">
    <location>
        <begin position="80"/>
        <end position="100"/>
    </location>
</feature>
<keyword evidence="9" id="KW-0406">Ion transport</keyword>